<organism evidence="4 5">
    <name type="scientific">Tribonema minus</name>
    <dbReference type="NCBI Taxonomy" id="303371"/>
    <lineage>
        <taxon>Eukaryota</taxon>
        <taxon>Sar</taxon>
        <taxon>Stramenopiles</taxon>
        <taxon>Ochrophyta</taxon>
        <taxon>PX clade</taxon>
        <taxon>Xanthophyceae</taxon>
        <taxon>Tribonematales</taxon>
        <taxon>Tribonemataceae</taxon>
        <taxon>Tribonema</taxon>
    </lineage>
</organism>
<evidence type="ECO:0000256" key="2">
    <source>
        <dbReference type="SAM" id="Coils"/>
    </source>
</evidence>
<comment type="similarity">
    <text evidence="1">Belongs to the PspA/Vipp/IM30 family.</text>
</comment>
<protein>
    <submittedName>
        <fullName evidence="4">PspA/IM30 family-domain-containing protein</fullName>
    </submittedName>
</protein>
<dbReference type="Pfam" id="PF04012">
    <property type="entry name" value="PspA_IM30"/>
    <property type="match status" value="1"/>
</dbReference>
<dbReference type="EMBL" id="JAFCMP010000147">
    <property type="protein sequence ID" value="KAG5184856.1"/>
    <property type="molecule type" value="Genomic_DNA"/>
</dbReference>
<dbReference type="AlphaFoldDB" id="A0A836CIH9"/>
<evidence type="ECO:0000256" key="1">
    <source>
        <dbReference type="ARBA" id="ARBA00043985"/>
    </source>
</evidence>
<feature type="region of interest" description="Disordered" evidence="3">
    <location>
        <begin position="271"/>
        <end position="303"/>
    </location>
</feature>
<evidence type="ECO:0000313" key="4">
    <source>
        <dbReference type="EMBL" id="KAG5184856.1"/>
    </source>
</evidence>
<evidence type="ECO:0000313" key="5">
    <source>
        <dbReference type="Proteomes" id="UP000664859"/>
    </source>
</evidence>
<comment type="caution">
    <text evidence="4">The sequence shown here is derived from an EMBL/GenBank/DDBJ whole genome shotgun (WGS) entry which is preliminary data.</text>
</comment>
<accession>A0A836CIH9</accession>
<evidence type="ECO:0000256" key="3">
    <source>
        <dbReference type="SAM" id="MobiDB-lite"/>
    </source>
</evidence>
<keyword evidence="5" id="KW-1185">Reference proteome</keyword>
<dbReference type="InterPro" id="IPR007157">
    <property type="entry name" value="PspA_VIPP1"/>
</dbReference>
<dbReference type="Proteomes" id="UP000664859">
    <property type="component" value="Unassembled WGS sequence"/>
</dbReference>
<dbReference type="OrthoDB" id="434485at2759"/>
<feature type="coiled-coil region" evidence="2">
    <location>
        <begin position="161"/>
        <end position="195"/>
    </location>
</feature>
<feature type="compositionally biased region" description="Basic and acidic residues" evidence="3">
    <location>
        <begin position="288"/>
        <end position="303"/>
    </location>
</feature>
<gene>
    <name evidence="4" type="ORF">JKP88DRAFT_208101</name>
</gene>
<sequence>MKVSAAILASVAASMTCSEAEAFIAPSASSSFTGTGRVVAYRAASPVHLSTTQMNLADRFMRVAKANLNSLLQKVEDPEKVLEQAVDDMQRDLVKVRQSYAEVSATQKRMERQRAEANRIAEEWYKRAQLALEKGDEGLAREALARRQTQVDIVATVGAQMDTQQQALDQLRSGMQALEAKITEAKGKKDALIARARSAKTTQNVNDMLNNVTGSSGMEAFERMQQKVEALESTAEVSAQLSGTAGGSLEQQFAALEGSTAVDKELAALRASLPGSSSSPSRALPEAGKLDDELAQLKRELGQ</sequence>
<dbReference type="PANTHER" id="PTHR31088:SF6">
    <property type="entry name" value="PHAGE SHOCK PROTEIN A"/>
    <property type="match status" value="1"/>
</dbReference>
<keyword evidence="2" id="KW-0175">Coiled coil</keyword>
<reference evidence="4" key="1">
    <citation type="submission" date="2021-02" db="EMBL/GenBank/DDBJ databases">
        <title>First Annotated Genome of the Yellow-green Alga Tribonema minus.</title>
        <authorList>
            <person name="Mahan K.M."/>
        </authorList>
    </citation>
    <scope>NUCLEOTIDE SEQUENCE</scope>
    <source>
        <strain evidence="4">UTEX B ZZ1240</strain>
    </source>
</reference>
<name>A0A836CIH9_9STRA</name>
<dbReference type="PANTHER" id="PTHR31088">
    <property type="entry name" value="MEMBRANE-ASSOCIATED PROTEIN VIPP1, CHLOROPLASTIC"/>
    <property type="match status" value="1"/>
</dbReference>
<proteinExistence type="inferred from homology"/>
<feature type="compositionally biased region" description="Low complexity" evidence="3">
    <location>
        <begin position="271"/>
        <end position="285"/>
    </location>
</feature>